<protein>
    <submittedName>
        <fullName evidence="1">Uncharacterized protein</fullName>
    </submittedName>
</protein>
<dbReference type="EMBL" id="GBRH01160284">
    <property type="protein sequence ID" value="JAE37612.1"/>
    <property type="molecule type" value="Transcribed_RNA"/>
</dbReference>
<organism evidence="1">
    <name type="scientific">Arundo donax</name>
    <name type="common">Giant reed</name>
    <name type="synonym">Donax arundinaceus</name>
    <dbReference type="NCBI Taxonomy" id="35708"/>
    <lineage>
        <taxon>Eukaryota</taxon>
        <taxon>Viridiplantae</taxon>
        <taxon>Streptophyta</taxon>
        <taxon>Embryophyta</taxon>
        <taxon>Tracheophyta</taxon>
        <taxon>Spermatophyta</taxon>
        <taxon>Magnoliopsida</taxon>
        <taxon>Liliopsida</taxon>
        <taxon>Poales</taxon>
        <taxon>Poaceae</taxon>
        <taxon>PACMAD clade</taxon>
        <taxon>Arundinoideae</taxon>
        <taxon>Arundineae</taxon>
        <taxon>Arundo</taxon>
    </lineage>
</organism>
<proteinExistence type="predicted"/>
<dbReference type="AlphaFoldDB" id="A0A0A9HLN1"/>
<reference evidence="1" key="2">
    <citation type="journal article" date="2015" name="Data Brief">
        <title>Shoot transcriptome of the giant reed, Arundo donax.</title>
        <authorList>
            <person name="Barrero R.A."/>
            <person name="Guerrero F.D."/>
            <person name="Moolhuijzen P."/>
            <person name="Goolsby J.A."/>
            <person name="Tidwell J."/>
            <person name="Bellgard S.E."/>
            <person name="Bellgard M.I."/>
        </authorList>
    </citation>
    <scope>NUCLEOTIDE SEQUENCE</scope>
    <source>
        <tissue evidence="1">Shoot tissue taken approximately 20 cm above the soil surface</tissue>
    </source>
</reference>
<evidence type="ECO:0000313" key="1">
    <source>
        <dbReference type="EMBL" id="JAE37612.1"/>
    </source>
</evidence>
<sequence>MRVQAHNSNGRCTVPWLLKNTNNHMHANVSCTSYI</sequence>
<reference evidence="1" key="1">
    <citation type="submission" date="2014-09" db="EMBL/GenBank/DDBJ databases">
        <authorList>
            <person name="Magalhaes I.L.F."/>
            <person name="Oliveira U."/>
            <person name="Santos F.R."/>
            <person name="Vidigal T.H.D.A."/>
            <person name="Brescovit A.D."/>
            <person name="Santos A.J."/>
        </authorList>
    </citation>
    <scope>NUCLEOTIDE SEQUENCE</scope>
    <source>
        <tissue evidence="1">Shoot tissue taken approximately 20 cm above the soil surface</tissue>
    </source>
</reference>
<accession>A0A0A9HLN1</accession>
<name>A0A0A9HLN1_ARUDO</name>